<name>A0A7S5R1R6_9CAUD</name>
<evidence type="ECO:0000313" key="2">
    <source>
        <dbReference type="Proteomes" id="UP000612501"/>
    </source>
</evidence>
<evidence type="ECO:0000313" key="1">
    <source>
        <dbReference type="EMBL" id="QIG67621.1"/>
    </source>
</evidence>
<dbReference type="Proteomes" id="UP000612501">
    <property type="component" value="Segment"/>
</dbReference>
<organism evidence="1 2">
    <name type="scientific">Rhizobium phage RHph_Y17</name>
    <dbReference type="NCBI Taxonomy" id="2509771"/>
    <lineage>
        <taxon>Viruses</taxon>
        <taxon>Duplodnaviria</taxon>
        <taxon>Heunggongvirae</taxon>
        <taxon>Uroviricota</taxon>
        <taxon>Caudoviricetes</taxon>
        <taxon>Kleczkowskavirus</taxon>
        <taxon>Kleczkowskavirus RHEph4</taxon>
    </lineage>
</organism>
<proteinExistence type="predicted"/>
<sequence>MSKMHRQEPSSGMPADEDLDIMAHKIAGCSFDKIVSPEHRAIVMDLAIKADQAGCVWDIAAWYRNSKLWDGM</sequence>
<gene>
    <name evidence="1" type="ORF">EVB51_004</name>
</gene>
<protein>
    <submittedName>
        <fullName evidence="1">Uncharacterized protein</fullName>
    </submittedName>
</protein>
<accession>A0A7S5R1R6</accession>
<dbReference type="EMBL" id="MN988482">
    <property type="protein sequence ID" value="QIG67621.1"/>
    <property type="molecule type" value="Genomic_DNA"/>
</dbReference>
<reference evidence="1" key="1">
    <citation type="submission" date="2020-01" db="EMBL/GenBank/DDBJ databases">
        <title>Patterns of diversity and host range of bacteriophage communities associated with bean-nodulatin bacteria.</title>
        <authorList>
            <person name="Vann Cauwenberghe J."/>
            <person name="Santamaria R.I."/>
            <person name="Bustos P."/>
            <person name="Juarez S."/>
            <person name="Gonzalez V."/>
        </authorList>
    </citation>
    <scope>NUCLEOTIDE SEQUENCE</scope>
</reference>